<gene>
    <name evidence="9" type="ORF">E6O75_ATG07402</name>
</gene>
<dbReference type="InterPro" id="IPR019008">
    <property type="entry name" value="Beta_sandwich_EMC7"/>
</dbReference>
<evidence type="ECO:0000256" key="1">
    <source>
        <dbReference type="ARBA" id="ARBA00004167"/>
    </source>
</evidence>
<keyword evidence="10" id="KW-1185">Reference proteome</keyword>
<accession>A0A4Z1NYN7</accession>
<dbReference type="Proteomes" id="UP000298493">
    <property type="component" value="Unassembled WGS sequence"/>
</dbReference>
<feature type="chain" id="PRO_5021415241" evidence="7">
    <location>
        <begin position="19"/>
        <end position="246"/>
    </location>
</feature>
<evidence type="ECO:0000256" key="3">
    <source>
        <dbReference type="ARBA" id="ARBA00022729"/>
    </source>
</evidence>
<dbReference type="Pfam" id="PF09430">
    <property type="entry name" value="EMC7_beta-sandw"/>
    <property type="match status" value="1"/>
</dbReference>
<evidence type="ECO:0000256" key="5">
    <source>
        <dbReference type="ARBA" id="ARBA00023136"/>
    </source>
</evidence>
<sequence length="246" mass="26388">MLRPTSILAALLATVASAAHITITIPSHPLLANPATLPASTHATLHANGAPLSAPLTRSNTFVFSHVPTGSYFLTIHCRDFFFEPLRVDVGTDENGVEYAKSWQTFYGNEWDNTGEKRGEGVASQGGDGAKREAVAVVECRVTGPKEFYQERESFSVMSLLKNPMILMAVVSLGLILGMPYLMDNLDPEAKAEFEEMTKNNPVAANPAAAIQNFDLAGWMAGSKTPTPPAAVEEKRSAPSGGRRKG</sequence>
<evidence type="ECO:0000256" key="7">
    <source>
        <dbReference type="SAM" id="SignalP"/>
    </source>
</evidence>
<evidence type="ECO:0000256" key="6">
    <source>
        <dbReference type="SAM" id="MobiDB-lite"/>
    </source>
</evidence>
<evidence type="ECO:0000256" key="2">
    <source>
        <dbReference type="ARBA" id="ARBA00022692"/>
    </source>
</evidence>
<reference evidence="9 10" key="1">
    <citation type="submission" date="2019-04" db="EMBL/GenBank/DDBJ databases">
        <title>High contiguity whole genome sequence and gene annotation resource for two Venturia nashicola isolates.</title>
        <authorList>
            <person name="Prokchorchik M."/>
            <person name="Won K."/>
            <person name="Lee Y."/>
            <person name="Choi E.D."/>
            <person name="Segonzac C."/>
            <person name="Sohn K.H."/>
        </authorList>
    </citation>
    <scope>NUCLEOTIDE SEQUENCE [LARGE SCALE GENOMIC DNA]</scope>
    <source>
        <strain evidence="9 10">PRI2</strain>
    </source>
</reference>
<organism evidence="9 10">
    <name type="scientific">Venturia nashicola</name>
    <dbReference type="NCBI Taxonomy" id="86259"/>
    <lineage>
        <taxon>Eukaryota</taxon>
        <taxon>Fungi</taxon>
        <taxon>Dikarya</taxon>
        <taxon>Ascomycota</taxon>
        <taxon>Pezizomycotina</taxon>
        <taxon>Dothideomycetes</taxon>
        <taxon>Pleosporomycetidae</taxon>
        <taxon>Venturiales</taxon>
        <taxon>Venturiaceae</taxon>
        <taxon>Venturia</taxon>
    </lineage>
</organism>
<feature type="domain" description="ER membrane protein complex subunit 7 beta-sandwich" evidence="8">
    <location>
        <begin position="33"/>
        <end position="168"/>
    </location>
</feature>
<keyword evidence="2" id="KW-0812">Transmembrane</keyword>
<dbReference type="STRING" id="86259.A0A4Z1NYN7"/>
<protein>
    <submittedName>
        <fullName evidence="9">Gb</fullName>
    </submittedName>
</protein>
<name>A0A4Z1NYN7_9PEZI</name>
<evidence type="ECO:0000313" key="10">
    <source>
        <dbReference type="Proteomes" id="UP000298493"/>
    </source>
</evidence>
<evidence type="ECO:0000259" key="8">
    <source>
        <dbReference type="Pfam" id="PF09430"/>
    </source>
</evidence>
<dbReference type="OrthoDB" id="27095at2759"/>
<dbReference type="EMBL" id="SNSC02000011">
    <property type="protein sequence ID" value="TID19942.1"/>
    <property type="molecule type" value="Genomic_DNA"/>
</dbReference>
<feature type="signal peptide" evidence="7">
    <location>
        <begin position="1"/>
        <end position="18"/>
    </location>
</feature>
<keyword evidence="4" id="KW-1133">Transmembrane helix</keyword>
<evidence type="ECO:0000256" key="4">
    <source>
        <dbReference type="ARBA" id="ARBA00022989"/>
    </source>
</evidence>
<feature type="region of interest" description="Disordered" evidence="6">
    <location>
        <begin position="221"/>
        <end position="246"/>
    </location>
</feature>
<dbReference type="PANTHER" id="PTHR13605">
    <property type="entry name" value="ER MEMBRANE PROTEIN COMPLEX SUBUNIT 7"/>
    <property type="match status" value="1"/>
</dbReference>
<dbReference type="InterPro" id="IPR039163">
    <property type="entry name" value="EMC7"/>
</dbReference>
<dbReference type="AlphaFoldDB" id="A0A4Z1NYN7"/>
<keyword evidence="5" id="KW-0472">Membrane</keyword>
<comment type="caution">
    <text evidence="9">The sequence shown here is derived from an EMBL/GenBank/DDBJ whole genome shotgun (WGS) entry which is preliminary data.</text>
</comment>
<dbReference type="PANTHER" id="PTHR13605:SF4">
    <property type="entry name" value="ER MEMBRANE PROTEIN COMPLEX SUBUNIT 7"/>
    <property type="match status" value="1"/>
</dbReference>
<dbReference type="GO" id="GO:0072546">
    <property type="term" value="C:EMC complex"/>
    <property type="evidence" value="ECO:0007669"/>
    <property type="project" value="TreeGrafter"/>
</dbReference>
<keyword evidence="3 7" id="KW-0732">Signal</keyword>
<evidence type="ECO:0000313" key="9">
    <source>
        <dbReference type="EMBL" id="TID19942.1"/>
    </source>
</evidence>
<comment type="subcellular location">
    <subcellularLocation>
        <location evidence="1">Membrane</location>
        <topology evidence="1">Single-pass membrane protein</topology>
    </subcellularLocation>
</comment>
<proteinExistence type="predicted"/>